<reference evidence="2" key="1">
    <citation type="journal article" date="2022" name="Int. J. Mol. Sci.">
        <title>Draft Genome of Tanacetum Coccineum: Genomic Comparison of Closely Related Tanacetum-Family Plants.</title>
        <authorList>
            <person name="Yamashiro T."/>
            <person name="Shiraishi A."/>
            <person name="Nakayama K."/>
            <person name="Satake H."/>
        </authorList>
    </citation>
    <scope>NUCLEOTIDE SEQUENCE</scope>
</reference>
<keyword evidence="2" id="KW-0067">ATP-binding</keyword>
<feature type="domain" description="Helitron helicase-like" evidence="1">
    <location>
        <begin position="65"/>
        <end position="188"/>
    </location>
</feature>
<evidence type="ECO:0000259" key="1">
    <source>
        <dbReference type="Pfam" id="PF14214"/>
    </source>
</evidence>
<keyword evidence="2" id="KW-0347">Helicase</keyword>
<reference evidence="2" key="2">
    <citation type="submission" date="2022-01" db="EMBL/GenBank/DDBJ databases">
        <authorList>
            <person name="Yamashiro T."/>
            <person name="Shiraishi A."/>
            <person name="Satake H."/>
            <person name="Nakayama K."/>
        </authorList>
    </citation>
    <scope>NUCLEOTIDE SEQUENCE</scope>
</reference>
<organism evidence="2 3">
    <name type="scientific">Tanacetum coccineum</name>
    <dbReference type="NCBI Taxonomy" id="301880"/>
    <lineage>
        <taxon>Eukaryota</taxon>
        <taxon>Viridiplantae</taxon>
        <taxon>Streptophyta</taxon>
        <taxon>Embryophyta</taxon>
        <taxon>Tracheophyta</taxon>
        <taxon>Spermatophyta</taxon>
        <taxon>Magnoliopsida</taxon>
        <taxon>eudicotyledons</taxon>
        <taxon>Gunneridae</taxon>
        <taxon>Pentapetalae</taxon>
        <taxon>asterids</taxon>
        <taxon>campanulids</taxon>
        <taxon>Asterales</taxon>
        <taxon>Asteraceae</taxon>
        <taxon>Asteroideae</taxon>
        <taxon>Anthemideae</taxon>
        <taxon>Anthemidinae</taxon>
        <taxon>Tanacetum</taxon>
    </lineage>
</organism>
<dbReference type="EMBL" id="BQNB010015843">
    <property type="protein sequence ID" value="GJT44789.1"/>
    <property type="molecule type" value="Genomic_DNA"/>
</dbReference>
<keyword evidence="2" id="KW-0378">Hydrolase</keyword>
<name>A0ABQ5E426_9ASTR</name>
<gene>
    <name evidence="2" type="ORF">Tco_0953504</name>
</gene>
<evidence type="ECO:0000313" key="3">
    <source>
        <dbReference type="Proteomes" id="UP001151760"/>
    </source>
</evidence>
<keyword evidence="3" id="KW-1185">Reference proteome</keyword>
<protein>
    <submittedName>
        <fullName evidence="2">DNA helicase</fullName>
    </submittedName>
</protein>
<dbReference type="Proteomes" id="UP001151760">
    <property type="component" value="Unassembled WGS sequence"/>
</dbReference>
<proteinExistence type="predicted"/>
<dbReference type="PANTHER" id="PTHR45786:SF74">
    <property type="entry name" value="ATP-DEPENDENT DNA HELICASE"/>
    <property type="match status" value="1"/>
</dbReference>
<dbReference type="PANTHER" id="PTHR45786">
    <property type="entry name" value="DNA BINDING PROTEIN-LIKE"/>
    <property type="match status" value="1"/>
</dbReference>
<sequence length="193" mass="22298">MVKLSLKKTSIKGEPPQRINKLHQSYMSLQFPLLFVFGEPGFYPDLTLKPQNGKGKGKKVTMNAYYKYRLHPRVKEFGLIFRGGSLFQQYVVVVFYAIELSCLDLIRKKQNDLRLDYLSGLYDAISRGDHEGITAGSKIMLPNTYTRGPRYTYSHYLDALAICRSLGNPQFFITFTCNVKWPEIKRIWHSTLS</sequence>
<keyword evidence="2" id="KW-0547">Nucleotide-binding</keyword>
<dbReference type="InterPro" id="IPR025476">
    <property type="entry name" value="Helitron_helicase-like"/>
</dbReference>
<dbReference type="Pfam" id="PF14214">
    <property type="entry name" value="Helitron_like_N"/>
    <property type="match status" value="1"/>
</dbReference>
<dbReference type="GO" id="GO:0004386">
    <property type="term" value="F:helicase activity"/>
    <property type="evidence" value="ECO:0007669"/>
    <property type="project" value="UniProtKB-KW"/>
</dbReference>
<evidence type="ECO:0000313" key="2">
    <source>
        <dbReference type="EMBL" id="GJT44789.1"/>
    </source>
</evidence>
<comment type="caution">
    <text evidence="2">The sequence shown here is derived from an EMBL/GenBank/DDBJ whole genome shotgun (WGS) entry which is preliminary data.</text>
</comment>
<accession>A0ABQ5E426</accession>